<protein>
    <recommendedName>
        <fullName evidence="1">Cyclic nucleotide-binding domain-containing protein</fullName>
    </recommendedName>
</protein>
<dbReference type="Pfam" id="PF23023">
    <property type="entry name" value="Anti-Pycsar_Apyc1"/>
    <property type="match status" value="1"/>
</dbReference>
<dbReference type="SUPFAM" id="SSF51206">
    <property type="entry name" value="cAMP-binding domain-like"/>
    <property type="match status" value="2"/>
</dbReference>
<dbReference type="AlphaFoldDB" id="A0A0D3JBW0"/>
<reference evidence="2" key="2">
    <citation type="submission" date="2024-10" db="UniProtKB">
        <authorList>
            <consortium name="EnsemblProtists"/>
        </authorList>
    </citation>
    <scope>IDENTIFICATION</scope>
</reference>
<proteinExistence type="predicted"/>
<dbReference type="Gene3D" id="2.60.120.10">
    <property type="entry name" value="Jelly Rolls"/>
    <property type="match status" value="2"/>
</dbReference>
<evidence type="ECO:0000313" key="3">
    <source>
        <dbReference type="Proteomes" id="UP000013827"/>
    </source>
</evidence>
<dbReference type="InterPro" id="IPR000595">
    <property type="entry name" value="cNMP-bd_dom"/>
</dbReference>
<dbReference type="PANTHER" id="PTHR46018:SF2">
    <property type="entry name" value="ZINC PHOSPHODIESTERASE ELAC PROTEIN 1"/>
    <property type="match status" value="1"/>
</dbReference>
<organism evidence="2 3">
    <name type="scientific">Emiliania huxleyi (strain CCMP1516)</name>
    <dbReference type="NCBI Taxonomy" id="280463"/>
    <lineage>
        <taxon>Eukaryota</taxon>
        <taxon>Haptista</taxon>
        <taxon>Haptophyta</taxon>
        <taxon>Prymnesiophyceae</taxon>
        <taxon>Isochrysidales</taxon>
        <taxon>Noelaerhabdaceae</taxon>
        <taxon>Emiliania</taxon>
    </lineage>
</organism>
<evidence type="ECO:0000313" key="2">
    <source>
        <dbReference type="EnsemblProtists" id="EOD20995"/>
    </source>
</evidence>
<feature type="domain" description="Cyclic nucleotide-binding" evidence="1">
    <location>
        <begin position="290"/>
        <end position="400"/>
    </location>
</feature>
<dbReference type="CDD" id="cd07738">
    <property type="entry name" value="DdPDE5-like_MBL-fold"/>
    <property type="match status" value="1"/>
</dbReference>
<keyword evidence="3" id="KW-1185">Reference proteome</keyword>
<dbReference type="InterPro" id="IPR001279">
    <property type="entry name" value="Metallo-B-lactamas"/>
</dbReference>
<dbReference type="InterPro" id="IPR036866">
    <property type="entry name" value="RibonucZ/Hydroxyglut_hydro"/>
</dbReference>
<dbReference type="GO" id="GO:0042781">
    <property type="term" value="F:3'-tRNA processing endoribonuclease activity"/>
    <property type="evidence" value="ECO:0007669"/>
    <property type="project" value="TreeGrafter"/>
</dbReference>
<dbReference type="GeneID" id="17266542"/>
<name>A0A0D3JBW0_EMIH1</name>
<dbReference type="PANTHER" id="PTHR46018">
    <property type="entry name" value="ZINC PHOSPHODIESTERASE ELAC PROTEIN 1"/>
    <property type="match status" value="1"/>
</dbReference>
<accession>A0A0D3JBW0</accession>
<dbReference type="InterPro" id="IPR018490">
    <property type="entry name" value="cNMP-bd_dom_sf"/>
</dbReference>
<dbReference type="SMART" id="SM00849">
    <property type="entry name" value="Lactamase_B"/>
    <property type="match status" value="1"/>
</dbReference>
<dbReference type="RefSeq" id="XP_005773424.1">
    <property type="nucleotide sequence ID" value="XM_005773367.1"/>
</dbReference>
<dbReference type="PaxDb" id="2903-EOD20995"/>
<dbReference type="InterPro" id="IPR014710">
    <property type="entry name" value="RmlC-like_jellyroll"/>
</dbReference>
<dbReference type="KEGG" id="ehx:EMIHUDRAFT_450883"/>
<dbReference type="Proteomes" id="UP000013827">
    <property type="component" value="Unassembled WGS sequence"/>
</dbReference>
<dbReference type="PROSITE" id="PS50042">
    <property type="entry name" value="CNMP_BINDING_3"/>
    <property type="match status" value="1"/>
</dbReference>
<dbReference type="SUPFAM" id="SSF56281">
    <property type="entry name" value="Metallo-hydrolase/oxidoreductase"/>
    <property type="match status" value="1"/>
</dbReference>
<sequence>MAFDDGTIEVIDRGAEYDVRVDDELVATVPDWLSSAIADPPHILMPMATAVGDAIDFEAPQFGITVLGAADGFTAAGTTAGFILWMRGRGILVDPPAHSAHYLRRNGISSRKITHVILTHCHADHDAGTFQKILLEQRVTVLTTRTIMAAFVRKYALISEMNYDFLQRLFCFHSVKIGEPVHFQGGSIKFFYSLHALPCIGFRAELAGKSIVYSSDTYYDPDGLAALQQRGIISAERCASLCTDCSVQQADLLLHEAGIAPIHTPFDALAKLPDNIKRFAIAAILLVTDIFRKFDVESIVDVLSVITTRSYSAGEPAGDEGRFLRIVKAGIVMYERDGARPSPLRHCDYLINGARPFELRYCDYFGEGELLTDATHAASATAATRVEVLEIERGDVQYLFRRRPNLMARIQQRAKLSYDASWAAIGANSVFSGFSMAQVTQLQSVMRQHEVGEGEVIWRKGDEVLDVVLVGDARLAYRELADVRGATREDLEPFGPGALLVNVYALENRLRHELTLTAERAGTIFHVIGEDLLDFLDNNPGAFIWMRDTLVVC</sequence>
<dbReference type="OMA" id="LEMIMQQ"/>
<reference evidence="3" key="1">
    <citation type="journal article" date="2013" name="Nature">
        <title>Pan genome of the phytoplankton Emiliania underpins its global distribution.</title>
        <authorList>
            <person name="Read B.A."/>
            <person name="Kegel J."/>
            <person name="Klute M.J."/>
            <person name="Kuo A."/>
            <person name="Lefebvre S.C."/>
            <person name="Maumus F."/>
            <person name="Mayer C."/>
            <person name="Miller J."/>
            <person name="Monier A."/>
            <person name="Salamov A."/>
            <person name="Young J."/>
            <person name="Aguilar M."/>
            <person name="Claverie J.M."/>
            <person name="Frickenhaus S."/>
            <person name="Gonzalez K."/>
            <person name="Herman E.K."/>
            <person name="Lin Y.C."/>
            <person name="Napier J."/>
            <person name="Ogata H."/>
            <person name="Sarno A.F."/>
            <person name="Shmutz J."/>
            <person name="Schroeder D."/>
            <person name="de Vargas C."/>
            <person name="Verret F."/>
            <person name="von Dassow P."/>
            <person name="Valentin K."/>
            <person name="Van de Peer Y."/>
            <person name="Wheeler G."/>
            <person name="Dacks J.B."/>
            <person name="Delwiche C.F."/>
            <person name="Dyhrman S.T."/>
            <person name="Glockner G."/>
            <person name="John U."/>
            <person name="Richards T."/>
            <person name="Worden A.Z."/>
            <person name="Zhang X."/>
            <person name="Grigoriev I.V."/>
            <person name="Allen A.E."/>
            <person name="Bidle K."/>
            <person name="Borodovsky M."/>
            <person name="Bowler C."/>
            <person name="Brownlee C."/>
            <person name="Cock J.M."/>
            <person name="Elias M."/>
            <person name="Gladyshev V.N."/>
            <person name="Groth M."/>
            <person name="Guda C."/>
            <person name="Hadaegh A."/>
            <person name="Iglesias-Rodriguez M.D."/>
            <person name="Jenkins J."/>
            <person name="Jones B.M."/>
            <person name="Lawson T."/>
            <person name="Leese F."/>
            <person name="Lindquist E."/>
            <person name="Lobanov A."/>
            <person name="Lomsadze A."/>
            <person name="Malik S.B."/>
            <person name="Marsh M.E."/>
            <person name="Mackinder L."/>
            <person name="Mock T."/>
            <person name="Mueller-Roeber B."/>
            <person name="Pagarete A."/>
            <person name="Parker M."/>
            <person name="Probert I."/>
            <person name="Quesneville H."/>
            <person name="Raines C."/>
            <person name="Rensing S.A."/>
            <person name="Riano-Pachon D.M."/>
            <person name="Richier S."/>
            <person name="Rokitta S."/>
            <person name="Shiraiwa Y."/>
            <person name="Soanes D.M."/>
            <person name="van der Giezen M."/>
            <person name="Wahlund T.M."/>
            <person name="Williams B."/>
            <person name="Wilson W."/>
            <person name="Wolfe G."/>
            <person name="Wurch L.L."/>
        </authorList>
    </citation>
    <scope>NUCLEOTIDE SEQUENCE</scope>
</reference>
<evidence type="ECO:0000259" key="1">
    <source>
        <dbReference type="PROSITE" id="PS50042"/>
    </source>
</evidence>
<dbReference type="eggNOG" id="ENOG502R2P1">
    <property type="taxonomic scope" value="Eukaryota"/>
</dbReference>
<dbReference type="HOGENOM" id="CLU_010941_0_0_1"/>
<dbReference type="GO" id="GO:0005634">
    <property type="term" value="C:nucleus"/>
    <property type="evidence" value="ECO:0007669"/>
    <property type="project" value="TreeGrafter"/>
</dbReference>
<dbReference type="EnsemblProtists" id="EOD20995">
    <property type="protein sequence ID" value="EOD20995"/>
    <property type="gene ID" value="EMIHUDRAFT_450883"/>
</dbReference>
<dbReference type="Gene3D" id="3.60.15.10">
    <property type="entry name" value="Ribonuclease Z/Hydroxyacylglutathione hydrolase-like"/>
    <property type="match status" value="1"/>
</dbReference>